<dbReference type="AlphaFoldDB" id="A0AAV4IXU1"/>
<protein>
    <submittedName>
        <fullName evidence="1">Kyphoscoliosis peptidase</fullName>
    </submittedName>
</protein>
<proteinExistence type="predicted"/>
<organism evidence="1 2">
    <name type="scientific">Elysia marginata</name>
    <dbReference type="NCBI Taxonomy" id="1093978"/>
    <lineage>
        <taxon>Eukaryota</taxon>
        <taxon>Metazoa</taxon>
        <taxon>Spiralia</taxon>
        <taxon>Lophotrochozoa</taxon>
        <taxon>Mollusca</taxon>
        <taxon>Gastropoda</taxon>
        <taxon>Heterobranchia</taxon>
        <taxon>Euthyneura</taxon>
        <taxon>Panpulmonata</taxon>
        <taxon>Sacoglossa</taxon>
        <taxon>Placobranchoidea</taxon>
        <taxon>Plakobranchidae</taxon>
        <taxon>Elysia</taxon>
    </lineage>
</organism>
<dbReference type="EMBL" id="BMAT01006487">
    <property type="protein sequence ID" value="GFS13602.1"/>
    <property type="molecule type" value="Genomic_DNA"/>
</dbReference>
<gene>
    <name evidence="1" type="ORF">ElyMa_003140800</name>
</gene>
<evidence type="ECO:0000313" key="1">
    <source>
        <dbReference type="EMBL" id="GFS13602.1"/>
    </source>
</evidence>
<comment type="caution">
    <text evidence="1">The sequence shown here is derived from an EMBL/GenBank/DDBJ whole genome shotgun (WGS) entry which is preliminary data.</text>
</comment>
<name>A0AAV4IXU1_9GAST</name>
<reference evidence="1 2" key="1">
    <citation type="journal article" date="2021" name="Elife">
        <title>Chloroplast acquisition without the gene transfer in kleptoplastic sea slugs, Plakobranchus ocellatus.</title>
        <authorList>
            <person name="Maeda T."/>
            <person name="Takahashi S."/>
            <person name="Yoshida T."/>
            <person name="Shimamura S."/>
            <person name="Takaki Y."/>
            <person name="Nagai Y."/>
            <person name="Toyoda A."/>
            <person name="Suzuki Y."/>
            <person name="Arimoto A."/>
            <person name="Ishii H."/>
            <person name="Satoh N."/>
            <person name="Nishiyama T."/>
            <person name="Hasebe M."/>
            <person name="Maruyama T."/>
            <person name="Minagawa J."/>
            <person name="Obokata J."/>
            <person name="Shigenobu S."/>
        </authorList>
    </citation>
    <scope>NUCLEOTIDE SEQUENCE [LARGE SCALE GENOMIC DNA]</scope>
</reference>
<dbReference type="Proteomes" id="UP000762676">
    <property type="component" value="Unassembled WGS sequence"/>
</dbReference>
<sequence length="69" mass="7779">MRKISLFDAQTVPIRSAQVAKRTLKPYDKDQIRDVSAGAATFYIWALGMVEEVESYGGAEQADQMRLKK</sequence>
<keyword evidence="2" id="KW-1185">Reference proteome</keyword>
<evidence type="ECO:0000313" key="2">
    <source>
        <dbReference type="Proteomes" id="UP000762676"/>
    </source>
</evidence>
<accession>A0AAV4IXU1</accession>